<gene>
    <name evidence="1" type="ORF">LQV63_31270</name>
</gene>
<name>A0ABS8YTE9_9BACL</name>
<evidence type="ECO:0000313" key="1">
    <source>
        <dbReference type="EMBL" id="MCE5173708.1"/>
    </source>
</evidence>
<comment type="caution">
    <text evidence="1">The sequence shown here is derived from an EMBL/GenBank/DDBJ whole genome shotgun (WGS) entry which is preliminary data.</text>
</comment>
<dbReference type="RefSeq" id="WP_233699604.1">
    <property type="nucleotide sequence ID" value="NZ_JAJNBZ010000072.1"/>
</dbReference>
<dbReference type="EMBL" id="JAJNBZ010000072">
    <property type="protein sequence ID" value="MCE5173708.1"/>
    <property type="molecule type" value="Genomic_DNA"/>
</dbReference>
<organism evidence="1 2">
    <name type="scientific">Paenibacillus profundus</name>
    <dbReference type="NCBI Taxonomy" id="1173085"/>
    <lineage>
        <taxon>Bacteria</taxon>
        <taxon>Bacillati</taxon>
        <taxon>Bacillota</taxon>
        <taxon>Bacilli</taxon>
        <taxon>Bacillales</taxon>
        <taxon>Paenibacillaceae</taxon>
        <taxon>Paenibacillus</taxon>
    </lineage>
</organism>
<proteinExistence type="predicted"/>
<keyword evidence="2" id="KW-1185">Reference proteome</keyword>
<protein>
    <submittedName>
        <fullName evidence="1">Uncharacterized protein</fullName>
    </submittedName>
</protein>
<evidence type="ECO:0000313" key="2">
    <source>
        <dbReference type="Proteomes" id="UP001199916"/>
    </source>
</evidence>
<dbReference type="Proteomes" id="UP001199916">
    <property type="component" value="Unassembled WGS sequence"/>
</dbReference>
<reference evidence="1 2" key="1">
    <citation type="submission" date="2021-11" db="EMBL/GenBank/DDBJ databases">
        <title>Draft genome sequence of Paenibacillus profundus YoMME, a new Gram-positive bacteria with exoelectrogenic properties.</title>
        <authorList>
            <person name="Hubenova Y."/>
            <person name="Hubenova E."/>
            <person name="Manasiev Y."/>
            <person name="Peykov S."/>
            <person name="Mitov M."/>
        </authorList>
    </citation>
    <scope>NUCLEOTIDE SEQUENCE [LARGE SCALE GENOMIC DNA]</scope>
    <source>
        <strain evidence="1 2">YoMME</strain>
    </source>
</reference>
<sequence>MITANEIFSIIRTDSFFENVFHKEVDWDAELDARDKAEFDMAWNSSYEELNEIDSSESKVIRDIREFAFKQTFRITQNSELAGLWDSYLQGKFPK</sequence>
<accession>A0ABS8YTE9</accession>